<organism evidence="14 15">
    <name type="scientific">Corynebacterium genitalium ATCC 33030</name>
    <dbReference type="NCBI Taxonomy" id="585529"/>
    <lineage>
        <taxon>Bacteria</taxon>
        <taxon>Bacillati</taxon>
        <taxon>Actinomycetota</taxon>
        <taxon>Actinomycetes</taxon>
        <taxon>Mycobacteriales</taxon>
        <taxon>Corynebacteriaceae</taxon>
        <taxon>Corynebacterium</taxon>
    </lineage>
</organism>
<evidence type="ECO:0000256" key="11">
    <source>
        <dbReference type="ARBA" id="ARBA00023667"/>
    </source>
</evidence>
<accession>D7WBH0</accession>
<dbReference type="Pfam" id="PF18927">
    <property type="entry name" value="CrtO"/>
    <property type="match status" value="1"/>
</dbReference>
<evidence type="ECO:0000256" key="3">
    <source>
        <dbReference type="ARBA" id="ARBA00022679"/>
    </source>
</evidence>
<dbReference type="AlphaFoldDB" id="D7WBH0"/>
<comment type="caution">
    <text evidence="14">The sequence shown here is derived from an EMBL/GenBank/DDBJ whole genome shotgun (WGS) entry which is preliminary data.</text>
</comment>
<feature type="transmembrane region" description="Helical" evidence="13">
    <location>
        <begin position="59"/>
        <end position="79"/>
    </location>
</feature>
<evidence type="ECO:0000256" key="8">
    <source>
        <dbReference type="ARBA" id="ARBA00023315"/>
    </source>
</evidence>
<keyword evidence="8" id="KW-0012">Acyltransferase</keyword>
<evidence type="ECO:0000256" key="13">
    <source>
        <dbReference type="SAM" id="Phobius"/>
    </source>
</evidence>
<comment type="function">
    <text evidence="12">Catalyzes the acylation of glycosyl-4,4'-diaponeurosporenoate, i.e. the esterification of glucose at the C6'' position with the carboxyl group of the C(15) fatty acid 12-methyltetradecanoic acid, to yield staphyloxanthin. This is the last step in the biosynthesis of this orange pigment, present in most staphylococci strains.</text>
</comment>
<proteinExistence type="inferred from homology"/>
<evidence type="ECO:0000313" key="14">
    <source>
        <dbReference type="EMBL" id="EFK55201.1"/>
    </source>
</evidence>
<reference evidence="14" key="1">
    <citation type="submission" date="2010-06" db="EMBL/GenBank/DDBJ databases">
        <authorList>
            <person name="Muzny D."/>
            <person name="Qin X."/>
            <person name="Buhay C."/>
            <person name="Dugan-Rocha S."/>
            <person name="Ding Y."/>
            <person name="Chen G."/>
            <person name="Hawes A."/>
            <person name="Holder M."/>
            <person name="Jhangiani S."/>
            <person name="Johnson A."/>
            <person name="Khan Z."/>
            <person name="Li Z."/>
            <person name="Liu W."/>
            <person name="Liu X."/>
            <person name="Perez L."/>
            <person name="Shen H."/>
            <person name="Wang Q."/>
            <person name="Watt J."/>
            <person name="Xi L."/>
            <person name="Xin Y."/>
            <person name="Zhou J."/>
            <person name="Deng J."/>
            <person name="Jiang H."/>
            <person name="Liu Y."/>
            <person name="Qu J."/>
            <person name="Song X.-Z."/>
            <person name="Zhang L."/>
            <person name="Villasana D."/>
            <person name="Johnson A."/>
            <person name="Liu J."/>
            <person name="Liyanage D."/>
            <person name="Lorensuhewa L."/>
            <person name="Robinson T."/>
            <person name="Song A."/>
            <person name="Song B.-B."/>
            <person name="Dinh H."/>
            <person name="Thornton R."/>
            <person name="Coyle M."/>
            <person name="Francisco L."/>
            <person name="Jackson L."/>
            <person name="Javaid M."/>
            <person name="Korchina V."/>
            <person name="Kovar C."/>
            <person name="Mata R."/>
            <person name="Mathew T."/>
            <person name="Ngo R."/>
            <person name="Nguyen L."/>
            <person name="Nguyen N."/>
            <person name="Okwuonu G."/>
            <person name="Ongeri F."/>
            <person name="Pham C."/>
            <person name="Simmons D."/>
            <person name="Wilczek-Boney K."/>
            <person name="Hale W."/>
            <person name="Jakkamsetti A."/>
            <person name="Pham P."/>
            <person name="Ruth R."/>
            <person name="San Lucas F."/>
            <person name="Warren J."/>
            <person name="Zhang J."/>
            <person name="Zhao Z."/>
            <person name="Zhou C."/>
            <person name="Zhu D."/>
            <person name="Lee S."/>
            <person name="Bess C."/>
            <person name="Blankenburg K."/>
            <person name="Forbes L."/>
            <person name="Fu Q."/>
            <person name="Gubbala S."/>
            <person name="Hirani K."/>
            <person name="Jayaseelan J.C."/>
            <person name="Lara F."/>
            <person name="Munidasa M."/>
            <person name="Palculict T."/>
            <person name="Patil S."/>
            <person name="Pu L.-L."/>
            <person name="Saada N."/>
            <person name="Tang L."/>
            <person name="Weissenberger G."/>
            <person name="Zhu Y."/>
            <person name="Hemphill L."/>
            <person name="Shang Y."/>
            <person name="Youmans B."/>
            <person name="Ayvaz T."/>
            <person name="Ross M."/>
            <person name="Santibanez J."/>
            <person name="Aqrawi P."/>
            <person name="Gross S."/>
            <person name="Joshi V."/>
            <person name="Fowler G."/>
            <person name="Nazareth L."/>
            <person name="Reid J."/>
            <person name="Worley K."/>
            <person name="Petrosino J."/>
            <person name="Highlander S."/>
            <person name="Gibbs R."/>
        </authorList>
    </citation>
    <scope>NUCLEOTIDE SEQUENCE [LARGE SCALE GENOMIC DNA]</scope>
    <source>
        <strain evidence="14">ATCC 33030</strain>
    </source>
</reference>
<comment type="subcellular location">
    <subcellularLocation>
        <location evidence="1">Cell membrane</location>
        <topology evidence="1">Single-pass membrane protein</topology>
    </subcellularLocation>
</comment>
<dbReference type="eggNOG" id="ENOG5031J6V">
    <property type="taxonomic scope" value="Bacteria"/>
</dbReference>
<gene>
    <name evidence="14" type="ORF">HMPREF0291_10459</name>
</gene>
<evidence type="ECO:0000256" key="10">
    <source>
        <dbReference type="ARBA" id="ARBA00023603"/>
    </source>
</evidence>
<comment type="similarity">
    <text evidence="10">Belongs to the acyltransferase CrtO family.</text>
</comment>
<keyword evidence="3" id="KW-0808">Transferase</keyword>
<evidence type="ECO:0000256" key="4">
    <source>
        <dbReference type="ARBA" id="ARBA00022692"/>
    </source>
</evidence>
<dbReference type="Proteomes" id="UP000004208">
    <property type="component" value="Unassembled WGS sequence"/>
</dbReference>
<dbReference type="EMBL" id="ACLJ02000001">
    <property type="protein sequence ID" value="EFK55201.1"/>
    <property type="molecule type" value="Genomic_DNA"/>
</dbReference>
<evidence type="ECO:0000256" key="2">
    <source>
        <dbReference type="ARBA" id="ARBA00022475"/>
    </source>
</evidence>
<dbReference type="InterPro" id="IPR044021">
    <property type="entry name" value="CrtO"/>
</dbReference>
<keyword evidence="6 13" id="KW-1133">Transmembrane helix</keyword>
<evidence type="ECO:0000256" key="7">
    <source>
        <dbReference type="ARBA" id="ARBA00023136"/>
    </source>
</evidence>
<sequence>MPCLHCSGQGILLIDAPAAPSFKLTTYVHQCAGGVGVIAVVITVVAVGGLVIVADATSAHSAIFVLMVTLTGFGWAPFVGNSLERYIPHSLWDRMSMSHETSRRWGVSQFNSLLSRIGWNKLIFAMREDSATGEGDRWDPRHMKSAAAGHGWGFLLHAATAIWAGASGGWVALIVLLLAGVVLHFYPVLLQIRVLTRLRER</sequence>
<feature type="transmembrane region" description="Helical" evidence="13">
    <location>
        <begin position="170"/>
        <end position="192"/>
    </location>
</feature>
<keyword evidence="2" id="KW-1003">Cell membrane</keyword>
<keyword evidence="5" id="KW-0732">Signal</keyword>
<evidence type="ECO:0000256" key="12">
    <source>
        <dbReference type="ARBA" id="ARBA00025324"/>
    </source>
</evidence>
<feature type="transmembrane region" description="Helical" evidence="13">
    <location>
        <begin position="31"/>
        <end position="53"/>
    </location>
</feature>
<evidence type="ECO:0000256" key="5">
    <source>
        <dbReference type="ARBA" id="ARBA00022729"/>
    </source>
</evidence>
<name>D7WBH0_9CORY</name>
<keyword evidence="4 13" id="KW-0812">Transmembrane</keyword>
<evidence type="ECO:0000256" key="1">
    <source>
        <dbReference type="ARBA" id="ARBA00004162"/>
    </source>
</evidence>
<comment type="pathway">
    <text evidence="9">Carotenoid biosynthesis; staphyloxanthin biosynthesis; staphyloxanthin from farnesyl diphosphate: step 5/5.</text>
</comment>
<evidence type="ECO:0000256" key="6">
    <source>
        <dbReference type="ARBA" id="ARBA00022989"/>
    </source>
</evidence>
<protein>
    <recommendedName>
        <fullName evidence="11">Glycosyl-4,4'-diaponeurosporenoate acyltransferase</fullName>
    </recommendedName>
</protein>
<keyword evidence="15" id="KW-1185">Reference proteome</keyword>
<evidence type="ECO:0000313" key="15">
    <source>
        <dbReference type="Proteomes" id="UP000004208"/>
    </source>
</evidence>
<evidence type="ECO:0000256" key="9">
    <source>
        <dbReference type="ARBA" id="ARBA00023588"/>
    </source>
</evidence>
<dbReference type="HOGENOM" id="CLU_1575849_0_0_11"/>
<keyword evidence="7 13" id="KW-0472">Membrane</keyword>